<evidence type="ECO:0000256" key="1">
    <source>
        <dbReference type="SAM" id="Phobius"/>
    </source>
</evidence>
<organism evidence="2">
    <name type="scientific">Tanacetum cinerariifolium</name>
    <name type="common">Dalmatian daisy</name>
    <name type="synonym">Chrysanthemum cinerariifolium</name>
    <dbReference type="NCBI Taxonomy" id="118510"/>
    <lineage>
        <taxon>Eukaryota</taxon>
        <taxon>Viridiplantae</taxon>
        <taxon>Streptophyta</taxon>
        <taxon>Embryophyta</taxon>
        <taxon>Tracheophyta</taxon>
        <taxon>Spermatophyta</taxon>
        <taxon>Magnoliopsida</taxon>
        <taxon>eudicotyledons</taxon>
        <taxon>Gunneridae</taxon>
        <taxon>Pentapetalae</taxon>
        <taxon>asterids</taxon>
        <taxon>campanulids</taxon>
        <taxon>Asterales</taxon>
        <taxon>Asteraceae</taxon>
        <taxon>Asteroideae</taxon>
        <taxon>Anthemideae</taxon>
        <taxon>Anthemidinae</taxon>
        <taxon>Tanacetum</taxon>
    </lineage>
</organism>
<keyword evidence="2" id="KW-0695">RNA-directed DNA polymerase</keyword>
<keyword evidence="1" id="KW-1133">Transmembrane helix</keyword>
<comment type="caution">
    <text evidence="2">The sequence shown here is derived from an EMBL/GenBank/DDBJ whole genome shotgun (WGS) entry which is preliminary data.</text>
</comment>
<reference evidence="2" key="1">
    <citation type="journal article" date="2019" name="Sci. Rep.">
        <title>Draft genome of Tanacetum cinerariifolium, the natural source of mosquito coil.</title>
        <authorList>
            <person name="Yamashiro T."/>
            <person name="Shiraishi A."/>
            <person name="Satake H."/>
            <person name="Nakayama K."/>
        </authorList>
    </citation>
    <scope>NUCLEOTIDE SEQUENCE</scope>
</reference>
<keyword evidence="1" id="KW-0812">Transmembrane</keyword>
<keyword evidence="2" id="KW-0808">Transferase</keyword>
<proteinExistence type="predicted"/>
<accession>A0A6L2MQQ6</accession>
<keyword evidence="1" id="KW-0472">Membrane</keyword>
<sequence>MLRKKPVRRIGFTEYAILFGRIDTLFRLQHQYAVLDRRFDTPHPTGGYAVLGILPPGGNSLFIALIPKTQDAKNVTTIVNVLKCFFLALGLKINFHKSKLMGIGIPQAEVRSAAESIGCSTFVSPISFLGVKVGGLMSKRSSWDEVIDRKLALVDWQEVLAFKKNGGLGVSSFFAFRALLFKWIWRFIYQDTSLWFRVIQAMYGKKGIDLFSFVKKKLAMVRILCFRKSVGFQRDSAKLDIGVTGALTVSPCLGTSLELAVNVNPFGRDSLSSISLNENMLAILKLETLLKIAVVILVRDRCPRGKAIVTNEPVDSLIMGDEHLDAILATESDELIKSSVENLVPNPSESEGENGCDVPYGFTTFSNTLFDAEYEFDPSNDQSLSDEDFLIDSLLDEFADELTLLKSIPSGINETDYHPENEIRLSQRLLYNNSSPRSPEEFVSENSNADVESFSPFPIRIEDSNSFMEEIDLTFTPDDPMPPGIEEDDDDSKDILIREELLDNYSFSFLENKSFHFDIPSSSRPPVKPPDGNTGILNIKMMGDVSDQKVHIPKLMITLFQIRINLLISYLIGALKIFNLLLNAR</sequence>
<dbReference type="AlphaFoldDB" id="A0A6L2MQQ6"/>
<gene>
    <name evidence="2" type="ORF">Tci_046653</name>
</gene>
<dbReference type="EMBL" id="BKCJ010006931">
    <property type="protein sequence ID" value="GEU74675.1"/>
    <property type="molecule type" value="Genomic_DNA"/>
</dbReference>
<evidence type="ECO:0000313" key="2">
    <source>
        <dbReference type="EMBL" id="GEU74675.1"/>
    </source>
</evidence>
<dbReference type="PANTHER" id="PTHR33116">
    <property type="entry name" value="REVERSE TRANSCRIPTASE ZINC-BINDING DOMAIN-CONTAINING PROTEIN-RELATED-RELATED"/>
    <property type="match status" value="1"/>
</dbReference>
<dbReference type="PANTHER" id="PTHR33116:SF79">
    <property type="entry name" value="REVERSE TRANSCRIPTASE DOMAIN, ZINC FINGER, CCHC-TYPE-RELATED"/>
    <property type="match status" value="1"/>
</dbReference>
<keyword evidence="2" id="KW-0548">Nucleotidyltransferase</keyword>
<name>A0A6L2MQQ6_TANCI</name>
<dbReference type="GO" id="GO:0003964">
    <property type="term" value="F:RNA-directed DNA polymerase activity"/>
    <property type="evidence" value="ECO:0007669"/>
    <property type="project" value="UniProtKB-KW"/>
</dbReference>
<protein>
    <submittedName>
        <fullName evidence="2">RNA-directed DNA polymerase, eukaryota, reverse transcriptase zinc-binding domain protein</fullName>
    </submittedName>
</protein>
<feature type="transmembrane region" description="Helical" evidence="1">
    <location>
        <begin position="564"/>
        <end position="582"/>
    </location>
</feature>